<dbReference type="InterPro" id="IPR002937">
    <property type="entry name" value="Amino_oxidase"/>
</dbReference>
<comment type="pathway">
    <text evidence="1 4">Carotenoid biosynthesis.</text>
</comment>
<dbReference type="PANTHER" id="PTHR43734">
    <property type="entry name" value="PHYTOENE DESATURASE"/>
    <property type="match status" value="1"/>
</dbReference>
<organism evidence="6 7">
    <name type="scientific">Arenivirga flava</name>
    <dbReference type="NCBI Taxonomy" id="1930060"/>
    <lineage>
        <taxon>Bacteria</taxon>
        <taxon>Bacillati</taxon>
        <taxon>Actinomycetota</taxon>
        <taxon>Actinomycetes</taxon>
        <taxon>Micrococcales</taxon>
        <taxon>Microbacteriaceae</taxon>
        <taxon>Arenivirga</taxon>
    </lineage>
</organism>
<comment type="caution">
    <text evidence="6">The sequence shown here is derived from an EMBL/GenBank/DDBJ whole genome shotgun (WGS) entry which is preliminary data.</text>
</comment>
<sequence>MSALEPGSRVIVIGGGIGGLASAALLARDGHEATLLEGRDVLGGRAGVWERDGFRFDMGPSWYLMPEVFDHFFRLFSTSADEQLELVRLDPGYRVFAEGEREPIDVAASREANVALFDRLDPGSGARLERYLDSSEEAYELAKRRFLYTSFGSLRPVFLAPEVLARLPKLVRLLTQSLDGYAATVTDDVRLRQILGYPAVFLGGSPYSTPSLYHLMSHLDLEGGVLYPQGGFGTVIDAIRRVAEGAGVAIRTGAPVARILQQGSRATGVELASGERMEADAVVSAADRHRTETALLGRQDERRWSKVPPGFSAILVYLGIEGRVPELEHHNLFFTSDWHANFDAIYGDAPRLPDVPSVYVCKPSGIDATTAPEGMENLFVLIPVPADPGIGHGEEDGDGSPAVERYADRVIRQVADWAGIDDLAGRIRVRRTYGPGDFVDDFGAFRGGALGGPAHTLGQSAMFRASNADKQLQNLFYAGASTTPGIGLPMCLISAEALAKRLRGDTSTEPLDEPVRVPAG</sequence>
<dbReference type="GO" id="GO:0016491">
    <property type="term" value="F:oxidoreductase activity"/>
    <property type="evidence" value="ECO:0007669"/>
    <property type="project" value="UniProtKB-KW"/>
</dbReference>
<name>A0AA37UM09_9MICO</name>
<dbReference type="NCBIfam" id="TIGR02734">
    <property type="entry name" value="crtI_fam"/>
    <property type="match status" value="1"/>
</dbReference>
<dbReference type="RefSeq" id="WP_284232595.1">
    <property type="nucleotide sequence ID" value="NZ_BSUL01000001.1"/>
</dbReference>
<dbReference type="InterPro" id="IPR014105">
    <property type="entry name" value="Carotenoid/retinoid_OxRdtase"/>
</dbReference>
<evidence type="ECO:0000313" key="7">
    <source>
        <dbReference type="Proteomes" id="UP001157160"/>
    </source>
</evidence>
<gene>
    <name evidence="6" type="ORF">GCM10025874_22000</name>
</gene>
<dbReference type="Proteomes" id="UP001157160">
    <property type="component" value="Unassembled WGS sequence"/>
</dbReference>
<keyword evidence="3 4" id="KW-0560">Oxidoreductase</keyword>
<evidence type="ECO:0000256" key="3">
    <source>
        <dbReference type="ARBA" id="ARBA00023002"/>
    </source>
</evidence>
<evidence type="ECO:0000313" key="6">
    <source>
        <dbReference type="EMBL" id="GMA28947.1"/>
    </source>
</evidence>
<evidence type="ECO:0000256" key="1">
    <source>
        <dbReference type="ARBA" id="ARBA00004829"/>
    </source>
</evidence>
<dbReference type="AlphaFoldDB" id="A0AA37UM09"/>
<dbReference type="Pfam" id="PF01593">
    <property type="entry name" value="Amino_oxidase"/>
    <property type="match status" value="1"/>
</dbReference>
<comment type="similarity">
    <text evidence="4">Belongs to the carotenoid/retinoid oxidoreductase family.</text>
</comment>
<dbReference type="EMBL" id="BSUL01000001">
    <property type="protein sequence ID" value="GMA28947.1"/>
    <property type="molecule type" value="Genomic_DNA"/>
</dbReference>
<evidence type="ECO:0000256" key="2">
    <source>
        <dbReference type="ARBA" id="ARBA00022746"/>
    </source>
</evidence>
<reference evidence="6 7" key="1">
    <citation type="journal article" date="2014" name="Int. J. Syst. Evol. Microbiol.">
        <title>Complete genome sequence of Corynebacterium casei LMG S-19264T (=DSM 44701T), isolated from a smear-ripened cheese.</title>
        <authorList>
            <consortium name="US DOE Joint Genome Institute (JGI-PGF)"/>
            <person name="Walter F."/>
            <person name="Albersmeier A."/>
            <person name="Kalinowski J."/>
            <person name="Ruckert C."/>
        </authorList>
    </citation>
    <scope>NUCLEOTIDE SEQUENCE [LARGE SCALE GENOMIC DNA]</scope>
    <source>
        <strain evidence="6 7">NBRC 112289</strain>
    </source>
</reference>
<keyword evidence="2 4" id="KW-0125">Carotenoid biosynthesis</keyword>
<dbReference type="Gene3D" id="3.50.50.60">
    <property type="entry name" value="FAD/NAD(P)-binding domain"/>
    <property type="match status" value="2"/>
</dbReference>
<dbReference type="GO" id="GO:0016117">
    <property type="term" value="P:carotenoid biosynthetic process"/>
    <property type="evidence" value="ECO:0007669"/>
    <property type="project" value="UniProtKB-KW"/>
</dbReference>
<dbReference type="InterPro" id="IPR036188">
    <property type="entry name" value="FAD/NAD-bd_sf"/>
</dbReference>
<protein>
    <submittedName>
        <fullName evidence="6">Phytoene desaturase</fullName>
    </submittedName>
</protein>
<feature type="domain" description="Amine oxidase" evidence="5">
    <location>
        <begin position="17"/>
        <end position="501"/>
    </location>
</feature>
<accession>A0AA37UM09</accession>
<dbReference type="PANTHER" id="PTHR43734:SF1">
    <property type="entry name" value="PHYTOENE DESATURASE"/>
    <property type="match status" value="1"/>
</dbReference>
<evidence type="ECO:0000259" key="5">
    <source>
        <dbReference type="Pfam" id="PF01593"/>
    </source>
</evidence>
<proteinExistence type="inferred from homology"/>
<keyword evidence="7" id="KW-1185">Reference proteome</keyword>
<dbReference type="SUPFAM" id="SSF51905">
    <property type="entry name" value="FAD/NAD(P)-binding domain"/>
    <property type="match status" value="1"/>
</dbReference>
<evidence type="ECO:0000256" key="4">
    <source>
        <dbReference type="RuleBase" id="RU362075"/>
    </source>
</evidence>